<feature type="domain" description="LamG-like jellyroll fold" evidence="5">
    <location>
        <begin position="333"/>
        <end position="461"/>
    </location>
</feature>
<evidence type="ECO:0000313" key="7">
    <source>
        <dbReference type="Proteomes" id="UP000000466"/>
    </source>
</evidence>
<evidence type="ECO:0000256" key="3">
    <source>
        <dbReference type="SAM" id="MobiDB-lite"/>
    </source>
</evidence>
<sequence length="1217" mass="128873">MKIPSRFFYFWLLFVAPAVVAQDCTAIFPDGVSSSHNSGNIIFRDSSILYNSPDNILDTRNLSVPTYNTLSCNGSICSKSNNTVPEGTALSMPNASNVNLGYREVRTLSPGAYGSVNMGSESVLRFQPGDYTFSGSFSMAYLSRLEMTADGSARIWVKQDFTVASQAQVGTNNLQRTFFVYSDRDMVFSSPSQSYGIFYAKRNVNTSNQTRINGAVTARSTIDLGSASYVIFEPDRIQLTDFGSFCTSSVVLPAPVAEYQLETLWTASPGDVIDSSGNDLHGRAVAYSGNLPSNDNANPALSGDPGTCRYGIFNGTSSGHLRIEDNALLDIPTNLSVGVWVYPTALPSGGGLYTIVSKDENFEFHLNSAGRVFWWWGGGSRSLTTSASVPLNQWSHITITYEVGEQKIFINGVQAAVTNYNGNMTQNGDPLLIGTDLNFNSRNFRGRIDEVVVFRETLSAAQVQLLATRRHACGVGPQLTGFLIDVGAGNASVCAPRSISISAMDGNNVIPDYSQQVSITTSTTNGDWSTGPASPDPAQGTLLPGSADSGVASYQFVSADGGSVALMLSNQHAESLTVTVTGPGAVSSTSTVLTFAENAFDFSYTDSLGNDVVAGRDHDARVSMLRRDASVPDGNCGPAQNYNVVSIKAWWERNGQDPGGALPVIRNSVGALITLPETEPSAANTALNFASGVADFELVSGDVSKWRLNFKDDASSYSDQAILGDSGTRVVRPFAFDVTAVGNPAGVTPTDPAFMAAGINFTVNVRAVLWQASDDFDDDGRADGHNDGNPSTGANLSDNAVAPSFGLENPAEAVRLSSVLIAPSGGNDPGLGNGASAGDGRLVESFGAGVGQTTEVYFADVGAIELNGAVADGDYLVSGSRTDKILGSAYVGRFIPAGFQLTGALLNEACGSFTYMEQPLTGSFSLTAVNGRPAPATTANYQGAYARLSESMGTLEYGGLLGTANQSPRLDNTNDVTQLVGWSAGLGQFTINSLVFKRQASSAPEAPLAGLQIGLAVADADGATFTDASLDIDVDNNGADDHALLGQTDQRYGRLRARDAFGPESANIPMFWQTEYYNGSQFLRNGDDSCTQIALDQVSFVGASYSVDPVSDTLTVTHSGSGISSVFDFGNPWGAGACGLTATAIEMCEGNAGRWYGATGATVDYPIDINLANYPHLRFDWNADGDHSDASHPRFTVNFESYRGHDRVIYWREQLTP</sequence>
<accession>K4KVT0</accession>
<dbReference type="SMART" id="SM00560">
    <property type="entry name" value="LamGL"/>
    <property type="match status" value="1"/>
</dbReference>
<dbReference type="Proteomes" id="UP000000466">
    <property type="component" value="Chromosome"/>
</dbReference>
<dbReference type="EMBL" id="CP003746">
    <property type="protein sequence ID" value="AFU98047.2"/>
    <property type="molecule type" value="Genomic_DNA"/>
</dbReference>
<keyword evidence="2" id="KW-1015">Disulfide bond</keyword>
<feature type="chain" id="PRO_5003878333" evidence="4">
    <location>
        <begin position="22"/>
        <end position="1217"/>
    </location>
</feature>
<dbReference type="OrthoDB" id="9790247at2"/>
<gene>
    <name evidence="6" type="ordered locus">M5M_04200</name>
</gene>
<feature type="compositionally biased region" description="Polar residues" evidence="3">
    <location>
        <begin position="520"/>
        <end position="532"/>
    </location>
</feature>
<keyword evidence="7" id="KW-1185">Reference proteome</keyword>
<keyword evidence="1 4" id="KW-0732">Signal</keyword>
<feature type="signal peptide" evidence="4">
    <location>
        <begin position="1"/>
        <end position="21"/>
    </location>
</feature>
<feature type="region of interest" description="Disordered" evidence="3">
    <location>
        <begin position="778"/>
        <end position="801"/>
    </location>
</feature>
<dbReference type="HOGENOM" id="CLU_273390_0_0_6"/>
<dbReference type="KEGG" id="saga:M5M_04200"/>
<dbReference type="Gene3D" id="2.60.120.200">
    <property type="match status" value="1"/>
</dbReference>
<dbReference type="InterPro" id="IPR006558">
    <property type="entry name" value="LamG-like"/>
</dbReference>
<name>K4KVT0_SIMAS</name>
<dbReference type="PANTHER" id="PTHR42535">
    <property type="entry name" value="OOKINETE PROTEIN, PUTATIVE-RELATED"/>
    <property type="match status" value="1"/>
</dbReference>
<dbReference type="STRING" id="1117647.M5M_04200"/>
<dbReference type="Pfam" id="PF20419">
    <property type="entry name" value="DUF6701"/>
    <property type="match status" value="1"/>
</dbReference>
<dbReference type="eggNOG" id="COG3210">
    <property type="taxonomic scope" value="Bacteria"/>
</dbReference>
<proteinExistence type="predicted"/>
<evidence type="ECO:0000256" key="1">
    <source>
        <dbReference type="ARBA" id="ARBA00022729"/>
    </source>
</evidence>
<dbReference type="InterPro" id="IPR013320">
    <property type="entry name" value="ConA-like_dom_sf"/>
</dbReference>
<evidence type="ECO:0000256" key="4">
    <source>
        <dbReference type="SAM" id="SignalP"/>
    </source>
</evidence>
<dbReference type="PANTHER" id="PTHR42535:SF2">
    <property type="entry name" value="CHROMOSOME UNDETERMINED SCAFFOLD_146, WHOLE GENOME SHOTGUN SEQUENCE"/>
    <property type="match status" value="1"/>
</dbReference>
<feature type="region of interest" description="Disordered" evidence="3">
    <location>
        <begin position="520"/>
        <end position="544"/>
    </location>
</feature>
<evidence type="ECO:0000259" key="5">
    <source>
        <dbReference type="SMART" id="SM00560"/>
    </source>
</evidence>
<reference evidence="6 7" key="1">
    <citation type="journal article" date="2013" name="Genome Announc.">
        <title>Complete genome sequence of Simiduia agarivorans SA1(T), a marine bacterium able to degrade a variety of polysaccharides.</title>
        <authorList>
            <person name="Lin S.Y."/>
            <person name="Shieh W.Y."/>
            <person name="Chen J.S."/>
            <person name="Tang S.L."/>
        </authorList>
    </citation>
    <scope>NUCLEOTIDE SEQUENCE [LARGE SCALE GENOMIC DNA]</scope>
    <source>
        <strain evidence="7">DSM 21679 / JCM 13881 / BCRC 17597 / SA1</strain>
    </source>
</reference>
<evidence type="ECO:0000256" key="2">
    <source>
        <dbReference type="ARBA" id="ARBA00023157"/>
    </source>
</evidence>
<dbReference type="InterPro" id="IPR046524">
    <property type="entry name" value="DUF6701"/>
</dbReference>
<dbReference type="eggNOG" id="COG1664">
    <property type="taxonomic scope" value="Bacteria"/>
</dbReference>
<dbReference type="RefSeq" id="WP_016389212.1">
    <property type="nucleotide sequence ID" value="NC_018868.3"/>
</dbReference>
<feature type="compositionally biased region" description="Polar residues" evidence="3">
    <location>
        <begin position="789"/>
        <end position="798"/>
    </location>
</feature>
<organism evidence="6 7">
    <name type="scientific">Simiduia agarivorans (strain DSM 21679 / JCM 13881 / BCRC 17597 / SA1)</name>
    <dbReference type="NCBI Taxonomy" id="1117647"/>
    <lineage>
        <taxon>Bacteria</taxon>
        <taxon>Pseudomonadati</taxon>
        <taxon>Pseudomonadota</taxon>
        <taxon>Gammaproteobacteria</taxon>
        <taxon>Cellvibrionales</taxon>
        <taxon>Cellvibrionaceae</taxon>
        <taxon>Simiduia</taxon>
    </lineage>
</organism>
<dbReference type="AlphaFoldDB" id="K4KVT0"/>
<evidence type="ECO:0000313" key="6">
    <source>
        <dbReference type="EMBL" id="AFU98047.2"/>
    </source>
</evidence>
<dbReference type="Pfam" id="PF13385">
    <property type="entry name" value="Laminin_G_3"/>
    <property type="match status" value="1"/>
</dbReference>
<protein>
    <submittedName>
        <fullName evidence="6">MSHA biogenesis protein, MshQ</fullName>
    </submittedName>
</protein>
<dbReference type="SUPFAM" id="SSF49899">
    <property type="entry name" value="Concanavalin A-like lectins/glucanases"/>
    <property type="match status" value="1"/>
</dbReference>